<dbReference type="AlphaFoldDB" id="A0A0C3B5L7"/>
<gene>
    <name evidence="11" type="ORF">M408DRAFT_165381</name>
</gene>
<feature type="domain" description="Nicotinate phosphoribosyltransferase N-terminal" evidence="10">
    <location>
        <begin position="8"/>
        <end position="135"/>
    </location>
</feature>
<dbReference type="EMBL" id="KN824298">
    <property type="protein sequence ID" value="KIM27484.1"/>
    <property type="molecule type" value="Genomic_DNA"/>
</dbReference>
<dbReference type="PIRSF" id="PIRSF000484">
    <property type="entry name" value="NAPRT"/>
    <property type="match status" value="1"/>
</dbReference>
<dbReference type="UniPathway" id="UPA00253">
    <property type="reaction ID" value="UER00457"/>
</dbReference>
<evidence type="ECO:0000256" key="1">
    <source>
        <dbReference type="ARBA" id="ARBA00004952"/>
    </source>
</evidence>
<dbReference type="PANTHER" id="PTHR11098">
    <property type="entry name" value="NICOTINATE PHOSPHORIBOSYLTRANSFERASE"/>
    <property type="match status" value="1"/>
</dbReference>
<dbReference type="InterPro" id="IPR040727">
    <property type="entry name" value="NAPRTase_N"/>
</dbReference>
<evidence type="ECO:0000256" key="3">
    <source>
        <dbReference type="ARBA" id="ARBA00013236"/>
    </source>
</evidence>
<comment type="similarity">
    <text evidence="2 8">Belongs to the NAPRTase family.</text>
</comment>
<keyword evidence="4" id="KW-0597">Phosphoprotein</keyword>
<dbReference type="Pfam" id="PF17767">
    <property type="entry name" value="NAPRTase_N"/>
    <property type="match status" value="1"/>
</dbReference>
<dbReference type="NCBIfam" id="TIGR01514">
    <property type="entry name" value="NAPRTase"/>
    <property type="match status" value="1"/>
</dbReference>
<dbReference type="GO" id="GO:0034355">
    <property type="term" value="P:NAD+ biosynthetic process via the salvage pathway"/>
    <property type="evidence" value="ECO:0007669"/>
    <property type="project" value="TreeGrafter"/>
</dbReference>
<reference evidence="11 12" key="1">
    <citation type="submission" date="2014-04" db="EMBL/GenBank/DDBJ databases">
        <authorList>
            <consortium name="DOE Joint Genome Institute"/>
            <person name="Kuo A."/>
            <person name="Zuccaro A."/>
            <person name="Kohler A."/>
            <person name="Nagy L.G."/>
            <person name="Floudas D."/>
            <person name="Copeland A."/>
            <person name="Barry K.W."/>
            <person name="Cichocki N."/>
            <person name="Veneault-Fourrey C."/>
            <person name="LaButti K."/>
            <person name="Lindquist E.A."/>
            <person name="Lipzen A."/>
            <person name="Lundell T."/>
            <person name="Morin E."/>
            <person name="Murat C."/>
            <person name="Sun H."/>
            <person name="Tunlid A."/>
            <person name="Henrissat B."/>
            <person name="Grigoriev I.V."/>
            <person name="Hibbett D.S."/>
            <person name="Martin F."/>
            <person name="Nordberg H.P."/>
            <person name="Cantor M.N."/>
            <person name="Hua S.X."/>
        </authorList>
    </citation>
    <scope>NUCLEOTIDE SEQUENCE [LARGE SCALE GENOMIC DNA]</scope>
    <source>
        <strain evidence="11 12">MAFF 305830</strain>
    </source>
</reference>
<reference evidence="12" key="2">
    <citation type="submission" date="2015-01" db="EMBL/GenBank/DDBJ databases">
        <title>Evolutionary Origins and Diversification of the Mycorrhizal Mutualists.</title>
        <authorList>
            <consortium name="DOE Joint Genome Institute"/>
            <consortium name="Mycorrhizal Genomics Consortium"/>
            <person name="Kohler A."/>
            <person name="Kuo A."/>
            <person name="Nagy L.G."/>
            <person name="Floudas D."/>
            <person name="Copeland A."/>
            <person name="Barry K.W."/>
            <person name="Cichocki N."/>
            <person name="Veneault-Fourrey C."/>
            <person name="LaButti K."/>
            <person name="Lindquist E.A."/>
            <person name="Lipzen A."/>
            <person name="Lundell T."/>
            <person name="Morin E."/>
            <person name="Murat C."/>
            <person name="Riley R."/>
            <person name="Ohm R."/>
            <person name="Sun H."/>
            <person name="Tunlid A."/>
            <person name="Henrissat B."/>
            <person name="Grigoriev I.V."/>
            <person name="Hibbett D.S."/>
            <person name="Martin F."/>
        </authorList>
    </citation>
    <scope>NUCLEOTIDE SEQUENCE [LARGE SCALE GENOMIC DNA]</scope>
    <source>
        <strain evidence="12">MAFF 305830</strain>
    </source>
</reference>
<evidence type="ECO:0000256" key="4">
    <source>
        <dbReference type="ARBA" id="ARBA00022553"/>
    </source>
</evidence>
<dbReference type="SUPFAM" id="SSF51690">
    <property type="entry name" value="Nicotinate/Quinolinate PRTase C-terminal domain-like"/>
    <property type="match status" value="1"/>
</dbReference>
<organism evidence="11 12">
    <name type="scientific">Serendipita vermifera MAFF 305830</name>
    <dbReference type="NCBI Taxonomy" id="933852"/>
    <lineage>
        <taxon>Eukaryota</taxon>
        <taxon>Fungi</taxon>
        <taxon>Dikarya</taxon>
        <taxon>Basidiomycota</taxon>
        <taxon>Agaricomycotina</taxon>
        <taxon>Agaricomycetes</taxon>
        <taxon>Sebacinales</taxon>
        <taxon>Serendipitaceae</taxon>
        <taxon>Serendipita</taxon>
    </lineage>
</organism>
<dbReference type="InterPro" id="IPR036068">
    <property type="entry name" value="Nicotinate_pribotase-like_C"/>
</dbReference>
<dbReference type="GO" id="GO:0005829">
    <property type="term" value="C:cytosol"/>
    <property type="evidence" value="ECO:0007669"/>
    <property type="project" value="TreeGrafter"/>
</dbReference>
<dbReference type="OrthoDB" id="193380at2759"/>
<dbReference type="STRING" id="933852.A0A0C3B5L7"/>
<comment type="pathway">
    <text evidence="1 8">Cofactor biosynthesis; NAD(+) biosynthesis; nicotinate D-ribonucleotide from nicotinate: step 1/1.</text>
</comment>
<evidence type="ECO:0000256" key="6">
    <source>
        <dbReference type="ARBA" id="ARBA00022642"/>
    </source>
</evidence>
<proteinExistence type="inferred from homology"/>
<evidence type="ECO:0000259" key="10">
    <source>
        <dbReference type="Pfam" id="PF17767"/>
    </source>
</evidence>
<dbReference type="InterPro" id="IPR006406">
    <property type="entry name" value="Nic_PRibTrfase"/>
</dbReference>
<evidence type="ECO:0000256" key="5">
    <source>
        <dbReference type="ARBA" id="ARBA00022598"/>
    </source>
</evidence>
<evidence type="ECO:0000256" key="8">
    <source>
        <dbReference type="RuleBase" id="RU003838"/>
    </source>
</evidence>
<accession>A0A0C3B5L7</accession>
<protein>
    <recommendedName>
        <fullName evidence="3 8">Nicotinate phosphoribosyltransferase</fullName>
        <ecNumber evidence="3 8">6.3.4.21</ecNumber>
    </recommendedName>
</protein>
<comment type="PTM">
    <text evidence="8">Transiently phosphorylated on a His residue during the reaction cycle. Phosphorylation strongly increases the affinity for substrates and increases the rate of nicotinate D-ribonucleotide production. Dephosphorylation regenerates the low-affinity form of the enzyme, leading to product release.</text>
</comment>
<evidence type="ECO:0000313" key="11">
    <source>
        <dbReference type="EMBL" id="KIM27484.1"/>
    </source>
</evidence>
<comment type="catalytic activity">
    <reaction evidence="7 8">
        <text>5-phospho-alpha-D-ribose 1-diphosphate + nicotinate + ATP + H2O = nicotinate beta-D-ribonucleotide + ADP + phosphate + diphosphate</text>
        <dbReference type="Rhea" id="RHEA:36163"/>
        <dbReference type="ChEBI" id="CHEBI:15377"/>
        <dbReference type="ChEBI" id="CHEBI:30616"/>
        <dbReference type="ChEBI" id="CHEBI:32544"/>
        <dbReference type="ChEBI" id="CHEBI:33019"/>
        <dbReference type="ChEBI" id="CHEBI:43474"/>
        <dbReference type="ChEBI" id="CHEBI:57502"/>
        <dbReference type="ChEBI" id="CHEBI:58017"/>
        <dbReference type="ChEBI" id="CHEBI:456216"/>
        <dbReference type="EC" id="6.3.4.21"/>
    </reaction>
</comment>
<keyword evidence="6 8" id="KW-0662">Pyridine nucleotide biosynthesis</keyword>
<dbReference type="InterPro" id="IPR007229">
    <property type="entry name" value="Nic_PRibTrfase-Fam"/>
</dbReference>
<keyword evidence="12" id="KW-1185">Reference proteome</keyword>
<feature type="domain" description="Nicotinate/nicotinamide phosphoribosyltransferase" evidence="9">
    <location>
        <begin position="168"/>
        <end position="412"/>
    </location>
</feature>
<evidence type="ECO:0000256" key="2">
    <source>
        <dbReference type="ARBA" id="ARBA00010897"/>
    </source>
</evidence>
<dbReference type="PANTHER" id="PTHR11098:SF1">
    <property type="entry name" value="NICOTINATE PHOSPHORIBOSYLTRANSFERASE"/>
    <property type="match status" value="1"/>
</dbReference>
<keyword evidence="5 8" id="KW-0436">Ligase</keyword>
<name>A0A0C3B5L7_SERVB</name>
<dbReference type="Proteomes" id="UP000054097">
    <property type="component" value="Unassembled WGS sequence"/>
</dbReference>
<dbReference type="Gene3D" id="3.20.140.10">
    <property type="entry name" value="nicotinate phosphoribosyltransferase"/>
    <property type="match status" value="1"/>
</dbReference>
<evidence type="ECO:0000259" key="9">
    <source>
        <dbReference type="Pfam" id="PF04095"/>
    </source>
</evidence>
<dbReference type="HOGENOM" id="CLU_030991_0_0_1"/>
<dbReference type="SUPFAM" id="SSF54675">
    <property type="entry name" value="Nicotinate/Quinolinate PRTase N-terminal domain-like"/>
    <property type="match status" value="1"/>
</dbReference>
<dbReference type="InterPro" id="IPR041525">
    <property type="entry name" value="N/Namide_PRibTrfase"/>
</dbReference>
<dbReference type="Pfam" id="PF04095">
    <property type="entry name" value="NAPRTase"/>
    <property type="match status" value="1"/>
</dbReference>
<dbReference type="GO" id="GO:0004516">
    <property type="term" value="F:nicotinate phosphoribosyltransferase activity"/>
    <property type="evidence" value="ECO:0007669"/>
    <property type="project" value="UniProtKB-UniRule"/>
</dbReference>
<dbReference type="EC" id="6.3.4.21" evidence="3 8"/>
<evidence type="ECO:0000256" key="7">
    <source>
        <dbReference type="ARBA" id="ARBA00048668"/>
    </source>
</evidence>
<evidence type="ECO:0000313" key="12">
    <source>
        <dbReference type="Proteomes" id="UP000054097"/>
    </source>
</evidence>
<sequence length="414" mass="47159">MAEIHSILDTDLYKLTMQQAIMRCFPEAVAKYRFTNRSHNMEFNQECVEELRESLKKLRSVNLTQEEHDWLQETCPYLDEDYLAYLRQYRFKPEQVDIVFVPSEADPARGQIEMTATGPWLETILWEVPLMAVLSENYFLFVDKTWRRDDQEENAYQKGKRLLESGCDFSEFGTRRRRSFEVQDEVVRGLIRADREKSSTPGAGKLFGTSNVHLAHKYGLKPIGTIAHEWFMAIAAIHGYTGCSIKALSLWESVYSTEKGRDLWISLTDTFSSDVFFKELRQNPEYAKRWRLRQDSGDPLEYVQRVAKLYEELGVDKKKNPIVFSDSLNVEKAIKIKAVCDQAGLSASFGIGTFLSNDFVKADGSGPSKALDMVIKLASINGVPCVKISDEITKNTGLPSAVEHVKEIFGIPSG</sequence>
<comment type="function">
    <text evidence="8">Catalyzes the synthesis of beta-nicotinate D-ribonucleotide from nicotinate and 5-phospho-D-ribose 1-phosphate at the expense of ATP.</text>
</comment>